<dbReference type="InterPro" id="IPR016024">
    <property type="entry name" value="ARM-type_fold"/>
</dbReference>
<evidence type="ECO:0000313" key="11">
    <source>
        <dbReference type="Proteomes" id="UP000308730"/>
    </source>
</evidence>
<dbReference type="InterPro" id="IPR011989">
    <property type="entry name" value="ARM-like"/>
</dbReference>
<accession>A0A4S4MYC9</accession>
<evidence type="ECO:0000256" key="2">
    <source>
        <dbReference type="ARBA" id="ARBA00006533"/>
    </source>
</evidence>
<feature type="compositionally biased region" description="Polar residues" evidence="8">
    <location>
        <begin position="564"/>
        <end position="577"/>
    </location>
</feature>
<dbReference type="GO" id="GO:0000793">
    <property type="term" value="C:condensed chromosome"/>
    <property type="evidence" value="ECO:0007669"/>
    <property type="project" value="TreeGrafter"/>
</dbReference>
<evidence type="ECO:0000259" key="9">
    <source>
        <dbReference type="Pfam" id="PF12719"/>
    </source>
</evidence>
<feature type="domain" description="Nuclear condensin complex subunit 3 C-terminal" evidence="9">
    <location>
        <begin position="604"/>
        <end position="905"/>
    </location>
</feature>
<dbReference type="EMBL" id="SGPM01000072">
    <property type="protein sequence ID" value="THH30647.1"/>
    <property type="molecule type" value="Genomic_DNA"/>
</dbReference>
<dbReference type="GO" id="GO:0000796">
    <property type="term" value="C:condensin complex"/>
    <property type="evidence" value="ECO:0007669"/>
    <property type="project" value="InterPro"/>
</dbReference>
<name>A0A4S4MYC9_9APHY</name>
<evidence type="ECO:0000256" key="3">
    <source>
        <dbReference type="ARBA" id="ARBA00022454"/>
    </source>
</evidence>
<reference evidence="10 11" key="1">
    <citation type="submission" date="2019-02" db="EMBL/GenBank/DDBJ databases">
        <title>Genome sequencing of the rare red list fungi Antrodiella citrinella (Flaviporus citrinellus).</title>
        <authorList>
            <person name="Buettner E."/>
            <person name="Kellner H."/>
        </authorList>
    </citation>
    <scope>NUCLEOTIDE SEQUENCE [LARGE SCALE GENOMIC DNA]</scope>
    <source>
        <strain evidence="10 11">DSM 108506</strain>
    </source>
</reference>
<keyword evidence="4" id="KW-0132">Cell division</keyword>
<feature type="compositionally biased region" description="Acidic residues" evidence="8">
    <location>
        <begin position="1157"/>
        <end position="1189"/>
    </location>
</feature>
<dbReference type="OrthoDB" id="27187at2759"/>
<keyword evidence="3" id="KW-0158">Chromosome</keyword>
<dbReference type="Proteomes" id="UP000308730">
    <property type="component" value="Unassembled WGS sequence"/>
</dbReference>
<keyword evidence="5" id="KW-0498">Mitosis</keyword>
<keyword evidence="7" id="KW-0131">Cell cycle</keyword>
<comment type="caution">
    <text evidence="10">The sequence shown here is derived from an EMBL/GenBank/DDBJ whole genome shotgun (WGS) entry which is preliminary data.</text>
</comment>
<comment type="subcellular location">
    <subcellularLocation>
        <location evidence="1">Chromosome</location>
    </subcellularLocation>
</comment>
<feature type="compositionally biased region" description="Basic residues" evidence="8">
    <location>
        <begin position="1085"/>
        <end position="1097"/>
    </location>
</feature>
<evidence type="ECO:0000256" key="4">
    <source>
        <dbReference type="ARBA" id="ARBA00022618"/>
    </source>
</evidence>
<protein>
    <recommendedName>
        <fullName evidence="9">Nuclear condensin complex subunit 3 C-terminal domain-containing protein</fullName>
    </recommendedName>
</protein>
<dbReference type="PANTHER" id="PTHR14418:SF5">
    <property type="entry name" value="CONDENSIN COMPLEX SUBUNIT 3"/>
    <property type="match status" value="1"/>
</dbReference>
<dbReference type="Pfam" id="PF12719">
    <property type="entry name" value="Cnd3"/>
    <property type="match status" value="1"/>
</dbReference>
<keyword evidence="6" id="KW-0226">DNA condensation</keyword>
<dbReference type="Gene3D" id="1.25.10.10">
    <property type="entry name" value="Leucine-rich Repeat Variant"/>
    <property type="match status" value="1"/>
</dbReference>
<feature type="region of interest" description="Disordered" evidence="8">
    <location>
        <begin position="979"/>
        <end position="1225"/>
    </location>
</feature>
<dbReference type="GO" id="GO:0051301">
    <property type="term" value="P:cell division"/>
    <property type="evidence" value="ECO:0007669"/>
    <property type="project" value="UniProtKB-KW"/>
</dbReference>
<dbReference type="SUPFAM" id="SSF48371">
    <property type="entry name" value="ARM repeat"/>
    <property type="match status" value="1"/>
</dbReference>
<evidence type="ECO:0000256" key="7">
    <source>
        <dbReference type="ARBA" id="ARBA00023306"/>
    </source>
</evidence>
<feature type="region of interest" description="Disordered" evidence="8">
    <location>
        <begin position="544"/>
        <end position="596"/>
    </location>
</feature>
<feature type="compositionally biased region" description="Acidic residues" evidence="8">
    <location>
        <begin position="998"/>
        <end position="1014"/>
    </location>
</feature>
<evidence type="ECO:0000313" key="10">
    <source>
        <dbReference type="EMBL" id="THH30647.1"/>
    </source>
</evidence>
<proteinExistence type="inferred from homology"/>
<dbReference type="GO" id="GO:0007076">
    <property type="term" value="P:mitotic chromosome condensation"/>
    <property type="evidence" value="ECO:0007669"/>
    <property type="project" value="InterPro"/>
</dbReference>
<evidence type="ECO:0000256" key="5">
    <source>
        <dbReference type="ARBA" id="ARBA00022776"/>
    </source>
</evidence>
<dbReference type="InterPro" id="IPR027165">
    <property type="entry name" value="CND3"/>
</dbReference>
<evidence type="ECO:0000256" key="1">
    <source>
        <dbReference type="ARBA" id="ARBA00004286"/>
    </source>
</evidence>
<evidence type="ECO:0000256" key="6">
    <source>
        <dbReference type="ARBA" id="ARBA00023067"/>
    </source>
</evidence>
<keyword evidence="11" id="KW-1185">Reference proteome</keyword>
<comment type="similarity">
    <text evidence="2">Belongs to the CND3 (condensin subunit 3) family.</text>
</comment>
<gene>
    <name evidence="10" type="ORF">EUX98_g3519</name>
</gene>
<evidence type="ECO:0000256" key="8">
    <source>
        <dbReference type="SAM" id="MobiDB-lite"/>
    </source>
</evidence>
<dbReference type="PANTHER" id="PTHR14418">
    <property type="entry name" value="CONDENSIN COMPLEX SUBUNIT 3-RELATED"/>
    <property type="match status" value="1"/>
</dbReference>
<organism evidence="10 11">
    <name type="scientific">Antrodiella citrinella</name>
    <dbReference type="NCBI Taxonomy" id="2447956"/>
    <lineage>
        <taxon>Eukaryota</taxon>
        <taxon>Fungi</taxon>
        <taxon>Dikarya</taxon>
        <taxon>Basidiomycota</taxon>
        <taxon>Agaricomycotina</taxon>
        <taxon>Agaricomycetes</taxon>
        <taxon>Polyporales</taxon>
        <taxon>Steccherinaceae</taxon>
        <taxon>Antrodiella</taxon>
    </lineage>
</organism>
<dbReference type="InterPro" id="IPR025977">
    <property type="entry name" value="Cnd3_C"/>
</dbReference>
<sequence length="1225" mass="136768">MAPNNSIDLSSLPQIIAVIFDQAQVSTANHRKNCVALHKIHVQSSLVTSQEGNNVRLTGERAFSDIFVDMLNRVLVIKKGPTPADRVVRFVGVYVKFMTEKALELRLTHKSEALSAAPDEDEDDTPTTRFIARLLSYCLKGFIAKDKTVRFRSVSIVAELISHLGELDLMERARDKESAIRAHAVTALSKLLSGEDSEDLQDDETSILDTMLHSLCHDSATDVRRIALLNTPLSPETLPVLLSRTRDVDVAVRTLLYAHTLLPVDSTSASTSRAARNTIINPNRLNNPRQLSIEQRERVVRDGLGDREGKVRAGAAKMLAGWFDWAADNAGSEGEEKTISSLLVFLKLFDVVSDGGDLVAVDALKSVFVTRPDVFDAVVFQDKYWRSLTPESALLARAFIEHSDSAHTQESRLEAAALPVVTAFAFYVQEACNAIFDSMETLEEARFADDADKEDEEFEKLEADLVDRVFILSEVLKIAAKLDYTDEIGRRKVFQVVRDILAHELLPEHLLDSCLDVLKETTPSEREIIRIVVEIINELRDSATEDGADFHDQNHSRPAEESMDASQSQDTSQSINESRIMRRQKQPQEMSPEERAQADTIDARCLALCIASLKHVNGSFDENSTLEGVLTDLIIPAVKRRELLLRERGLISLGLCCLIAKNMAMSSFQLFLNQVQTASEELKVKVLQVIFDILMVYEEELLRRNEDVCAPDNQADRIVTFLLQTLEVEESHAVQALLCIGISKLMINGLITDERVLASLVLAYVSPVTSENEELRQCLAYFLPVYCYSLPSNQMRMRSIFLTAFELVSKVFEELDADQEMITPLQFGNLFVDWTNPLKAAPTENPETVVNDVHVDLAIELVKALFDKERSGTQSHSSSITRALKRIGTDNDIKVFCQLLVKLYIPDSPEPLGLLCLGTLLEHLNEDVEDTATAKLLVRFKARFKKQFGRELERVKADVGTYATSEEYKEVCEVVGIDVPEGDEEGGRGADELVSNDQEVEEEEEEEEEEELESEVLPPKRGHRRRPEEDQSEEDQDDDSVRSRSALTSRSPTPSPSHQKKRAPPPPVPDDARSSAPLESPPSTPRRKRQPSKRVRSPIKSPTMLSPVHKRVHTAQSPRKPRTGNGVPADPFLDATNSFVPVQKGNVQRRTESAPQADEDEDEEEEVEEEDVQDQEASDLPSDDDESDEPVPVHPKKRPAAKLAKAKSASSRRPAVPDFDSSSEP</sequence>
<feature type="compositionally biased region" description="Low complexity" evidence="8">
    <location>
        <begin position="1201"/>
        <end position="1214"/>
    </location>
</feature>
<dbReference type="AlphaFoldDB" id="A0A4S4MYC9"/>
<feature type="compositionally biased region" description="Polar residues" evidence="8">
    <location>
        <begin position="1135"/>
        <end position="1148"/>
    </location>
</feature>
<feature type="compositionally biased region" description="Basic and acidic residues" evidence="8">
    <location>
        <begin position="544"/>
        <end position="560"/>
    </location>
</feature>